<evidence type="ECO:0000259" key="3">
    <source>
        <dbReference type="PROSITE" id="PS01124"/>
    </source>
</evidence>
<comment type="caution">
    <text evidence="4">The sequence shown here is derived from an EMBL/GenBank/DDBJ whole genome shotgun (WGS) entry which is preliminary data.</text>
</comment>
<reference evidence="4" key="1">
    <citation type="submission" date="2020-10" db="EMBL/GenBank/DDBJ databases">
        <title>Taxonomic study of unclassified bacteria belonging to the class Ktedonobacteria.</title>
        <authorList>
            <person name="Yabe S."/>
            <person name="Wang C.M."/>
            <person name="Zheng Y."/>
            <person name="Sakai Y."/>
            <person name="Cavaletti L."/>
            <person name="Monciardini P."/>
            <person name="Donadio S."/>
        </authorList>
    </citation>
    <scope>NUCLEOTIDE SEQUENCE</scope>
    <source>
        <strain evidence="4">ID150040</strain>
    </source>
</reference>
<evidence type="ECO:0000256" key="1">
    <source>
        <dbReference type="ARBA" id="ARBA00023015"/>
    </source>
</evidence>
<gene>
    <name evidence="4" type="ORF">KSF_086060</name>
</gene>
<dbReference type="GO" id="GO:0043565">
    <property type="term" value="F:sequence-specific DNA binding"/>
    <property type="evidence" value="ECO:0007669"/>
    <property type="project" value="InterPro"/>
</dbReference>
<dbReference type="InterPro" id="IPR018060">
    <property type="entry name" value="HTH_AraC"/>
</dbReference>
<accession>A0A8J3N7F7</accession>
<keyword evidence="5" id="KW-1185">Reference proteome</keyword>
<dbReference type="PROSITE" id="PS01124">
    <property type="entry name" value="HTH_ARAC_FAMILY_2"/>
    <property type="match status" value="1"/>
</dbReference>
<dbReference type="Pfam" id="PF12833">
    <property type="entry name" value="HTH_18"/>
    <property type="match status" value="1"/>
</dbReference>
<evidence type="ECO:0000313" key="4">
    <source>
        <dbReference type="EMBL" id="GHO98558.1"/>
    </source>
</evidence>
<dbReference type="Gene3D" id="1.10.10.60">
    <property type="entry name" value="Homeodomain-like"/>
    <property type="match status" value="1"/>
</dbReference>
<evidence type="ECO:0000256" key="2">
    <source>
        <dbReference type="ARBA" id="ARBA00023163"/>
    </source>
</evidence>
<organism evidence="4 5">
    <name type="scientific">Reticulibacter mediterranei</name>
    <dbReference type="NCBI Taxonomy" id="2778369"/>
    <lineage>
        <taxon>Bacteria</taxon>
        <taxon>Bacillati</taxon>
        <taxon>Chloroflexota</taxon>
        <taxon>Ktedonobacteria</taxon>
        <taxon>Ktedonobacterales</taxon>
        <taxon>Reticulibacteraceae</taxon>
        <taxon>Reticulibacter</taxon>
    </lineage>
</organism>
<dbReference type="InterPro" id="IPR009057">
    <property type="entry name" value="Homeodomain-like_sf"/>
</dbReference>
<dbReference type="SUPFAM" id="SSF46689">
    <property type="entry name" value="Homeodomain-like"/>
    <property type="match status" value="1"/>
</dbReference>
<proteinExistence type="predicted"/>
<feature type="domain" description="HTH araC/xylS-type" evidence="3">
    <location>
        <begin position="150"/>
        <end position="221"/>
    </location>
</feature>
<name>A0A8J3N7F7_9CHLR</name>
<keyword evidence="2" id="KW-0804">Transcription</keyword>
<sequence>MSLLVQARWSDSPYVESIWRGSAQSDTSLLCAADGRWKLLFAKLHGTMHVSVEGPMTRPIPMIHREGTQWLVIKFELGTFLRPVPARSLLDGEAILSQDRRNSFPLGGFTWQVPEYDNAETFIDWLVREEVLLSDPVVMAVRASHPHQRSSRTVRHRFVQAAGLTQVSIRQIERARYAMSLLQQGVSILDVVGQAGYADQSHLTRSLGRFMGQTPAHFARMHMPGPLPLASPPTALLSR</sequence>
<keyword evidence="1" id="KW-0805">Transcription regulation</keyword>
<dbReference type="RefSeq" id="WP_220209275.1">
    <property type="nucleotide sequence ID" value="NZ_BNJK01000002.1"/>
</dbReference>
<evidence type="ECO:0000313" key="5">
    <source>
        <dbReference type="Proteomes" id="UP000597444"/>
    </source>
</evidence>
<dbReference type="EMBL" id="BNJK01000002">
    <property type="protein sequence ID" value="GHO98558.1"/>
    <property type="molecule type" value="Genomic_DNA"/>
</dbReference>
<protein>
    <recommendedName>
        <fullName evidence="3">HTH araC/xylS-type domain-containing protein</fullName>
    </recommendedName>
</protein>
<dbReference type="GO" id="GO:0003700">
    <property type="term" value="F:DNA-binding transcription factor activity"/>
    <property type="evidence" value="ECO:0007669"/>
    <property type="project" value="InterPro"/>
</dbReference>
<dbReference type="SMART" id="SM00342">
    <property type="entry name" value="HTH_ARAC"/>
    <property type="match status" value="1"/>
</dbReference>
<dbReference type="AlphaFoldDB" id="A0A8J3N7F7"/>
<dbReference type="Proteomes" id="UP000597444">
    <property type="component" value="Unassembled WGS sequence"/>
</dbReference>